<evidence type="ECO:0008006" key="4">
    <source>
        <dbReference type="Google" id="ProtNLM"/>
    </source>
</evidence>
<feature type="transmembrane region" description="Helical" evidence="1">
    <location>
        <begin position="12"/>
        <end position="32"/>
    </location>
</feature>
<name>A0A9P8C7U9_9HELO</name>
<keyword evidence="1" id="KW-0812">Transmembrane</keyword>
<proteinExistence type="predicted"/>
<dbReference type="GO" id="GO:0008237">
    <property type="term" value="F:metallopeptidase activity"/>
    <property type="evidence" value="ECO:0007669"/>
    <property type="project" value="InterPro"/>
</dbReference>
<gene>
    <name evidence="2" type="ORF">BJ875DRAFT_210681</name>
</gene>
<evidence type="ECO:0000313" key="2">
    <source>
        <dbReference type="EMBL" id="KAG9236730.1"/>
    </source>
</evidence>
<evidence type="ECO:0000313" key="3">
    <source>
        <dbReference type="Proteomes" id="UP000824998"/>
    </source>
</evidence>
<dbReference type="InterPro" id="IPR024079">
    <property type="entry name" value="MetalloPept_cat_dom_sf"/>
</dbReference>
<reference evidence="2" key="1">
    <citation type="journal article" date="2021" name="IMA Fungus">
        <title>Genomic characterization of three marine fungi, including Emericellopsis atlantica sp. nov. with signatures of a generalist lifestyle and marine biomass degradation.</title>
        <authorList>
            <person name="Hagestad O.C."/>
            <person name="Hou L."/>
            <person name="Andersen J.H."/>
            <person name="Hansen E.H."/>
            <person name="Altermark B."/>
            <person name="Li C."/>
            <person name="Kuhnert E."/>
            <person name="Cox R.J."/>
            <person name="Crous P.W."/>
            <person name="Spatafora J.W."/>
            <person name="Lail K."/>
            <person name="Amirebrahimi M."/>
            <person name="Lipzen A."/>
            <person name="Pangilinan J."/>
            <person name="Andreopoulos W."/>
            <person name="Hayes R.D."/>
            <person name="Ng V."/>
            <person name="Grigoriev I.V."/>
            <person name="Jackson S.A."/>
            <person name="Sutton T.D.S."/>
            <person name="Dobson A.D.W."/>
            <person name="Rama T."/>
        </authorList>
    </citation>
    <scope>NUCLEOTIDE SEQUENCE</scope>
    <source>
        <strain evidence="2">TRa018bII</strain>
    </source>
</reference>
<accession>A0A9P8C7U9</accession>
<keyword evidence="3" id="KW-1185">Reference proteome</keyword>
<dbReference type="OrthoDB" id="3529213at2759"/>
<organism evidence="2 3">
    <name type="scientific">Amylocarpus encephaloides</name>
    <dbReference type="NCBI Taxonomy" id="45428"/>
    <lineage>
        <taxon>Eukaryota</taxon>
        <taxon>Fungi</taxon>
        <taxon>Dikarya</taxon>
        <taxon>Ascomycota</taxon>
        <taxon>Pezizomycotina</taxon>
        <taxon>Leotiomycetes</taxon>
        <taxon>Helotiales</taxon>
        <taxon>Helotiales incertae sedis</taxon>
        <taxon>Amylocarpus</taxon>
    </lineage>
</organism>
<dbReference type="Proteomes" id="UP000824998">
    <property type="component" value="Unassembled WGS sequence"/>
</dbReference>
<dbReference type="Gene3D" id="3.40.390.10">
    <property type="entry name" value="Collagenase (Catalytic Domain)"/>
    <property type="match status" value="1"/>
</dbReference>
<comment type="caution">
    <text evidence="2">The sequence shown here is derived from an EMBL/GenBank/DDBJ whole genome shotgun (WGS) entry which is preliminary data.</text>
</comment>
<evidence type="ECO:0000256" key="1">
    <source>
        <dbReference type="SAM" id="Phobius"/>
    </source>
</evidence>
<sequence length="363" mass="40150">MPATTQVTTIALPALLDFSYYTFIHLQFIYLSRMRSQTFWGLVAAILSITFRNVAAAPGYFIDEESCTEAQRTAVQNVLDGTFEMATAGLQNGANAKEDNPQQKLIDNLFGVEPATTDPKFGVKAAINAKFTSILRLKDNRLKTNDELQPNTISDNVKIYCDERRLQIRKRNPLQSFDRDVGEVKATGDCLTAVAWAGQTDRSFAQLQICPKLMKRILVDDFKTTAKLPPSLWAKLVSNFITTVGKISYAPIDRVQLSDKVLLHELTHLNIGGLTDDVGGFFKAYGWKNCRKLSMVTENKLTLGGLGNADSWALYGSVSLLIRDVGKTVDAETGNIINIAPPTTKRALDAIKSAAGYWRRFVA</sequence>
<dbReference type="AlphaFoldDB" id="A0A9P8C7U9"/>
<protein>
    <recommendedName>
        <fullName evidence="4">Lysine-specific metallo-endopeptidase domain-containing protein</fullName>
    </recommendedName>
</protein>
<dbReference type="EMBL" id="MU251401">
    <property type="protein sequence ID" value="KAG9236730.1"/>
    <property type="molecule type" value="Genomic_DNA"/>
</dbReference>
<keyword evidence="1" id="KW-1133">Transmembrane helix</keyword>
<keyword evidence="1" id="KW-0472">Membrane</keyword>
<feature type="transmembrane region" description="Helical" evidence="1">
    <location>
        <begin position="39"/>
        <end position="62"/>
    </location>
</feature>